<gene>
    <name evidence="4" type="ORF">SAMN02910418_01706</name>
</gene>
<reference evidence="5" key="1">
    <citation type="submission" date="2016-10" db="EMBL/GenBank/DDBJ databases">
        <authorList>
            <person name="Varghese N."/>
            <person name="Submissions S."/>
        </authorList>
    </citation>
    <scope>NUCLEOTIDE SEQUENCE [LARGE SCALE GENOMIC DNA]</scope>
    <source>
        <strain evidence="5">KPR-1</strain>
    </source>
</reference>
<dbReference type="EMBL" id="FNQV01000010">
    <property type="protein sequence ID" value="SEA49095.1"/>
    <property type="molecule type" value="Genomic_DNA"/>
</dbReference>
<accession>A0A1H4BLN0</accession>
<evidence type="ECO:0000256" key="2">
    <source>
        <dbReference type="SAM" id="MobiDB-lite"/>
    </source>
</evidence>
<dbReference type="Proteomes" id="UP000199288">
    <property type="component" value="Unassembled WGS sequence"/>
</dbReference>
<evidence type="ECO:0000313" key="5">
    <source>
        <dbReference type="Proteomes" id="UP000199288"/>
    </source>
</evidence>
<dbReference type="GO" id="GO:0008270">
    <property type="term" value="F:zinc ion binding"/>
    <property type="evidence" value="ECO:0007669"/>
    <property type="project" value="InterPro"/>
</dbReference>
<keyword evidence="4" id="KW-0378">Hydrolase</keyword>
<proteinExistence type="predicted"/>
<dbReference type="AlphaFoldDB" id="A0A1H4BLN0"/>
<dbReference type="Pfam" id="PF01844">
    <property type="entry name" value="HNH"/>
    <property type="match status" value="1"/>
</dbReference>
<feature type="region of interest" description="Disordered" evidence="2">
    <location>
        <begin position="326"/>
        <end position="360"/>
    </location>
</feature>
<keyword evidence="1" id="KW-0175">Coiled coil</keyword>
<dbReference type="InterPro" id="IPR003615">
    <property type="entry name" value="HNH_nuc"/>
</dbReference>
<keyword evidence="5" id="KW-1185">Reference proteome</keyword>
<dbReference type="OrthoDB" id="3260936at2"/>
<feature type="coiled-coil region" evidence="1">
    <location>
        <begin position="170"/>
        <end position="197"/>
    </location>
</feature>
<keyword evidence="4" id="KW-0255">Endonuclease</keyword>
<feature type="region of interest" description="Disordered" evidence="2">
    <location>
        <begin position="462"/>
        <end position="530"/>
    </location>
</feature>
<evidence type="ECO:0000256" key="1">
    <source>
        <dbReference type="SAM" id="Coils"/>
    </source>
</evidence>
<keyword evidence="4" id="KW-0540">Nuclease</keyword>
<dbReference type="CDD" id="cd00085">
    <property type="entry name" value="HNHc"/>
    <property type="match status" value="1"/>
</dbReference>
<evidence type="ECO:0000313" key="4">
    <source>
        <dbReference type="EMBL" id="SEA49095.1"/>
    </source>
</evidence>
<organism evidence="4 5">
    <name type="scientific">Bowdeniella nasicola</name>
    <dbReference type="NCBI Taxonomy" id="208480"/>
    <lineage>
        <taxon>Bacteria</taxon>
        <taxon>Bacillati</taxon>
        <taxon>Actinomycetota</taxon>
        <taxon>Actinomycetes</taxon>
        <taxon>Actinomycetales</taxon>
        <taxon>Actinomycetaceae</taxon>
        <taxon>Bowdeniella</taxon>
    </lineage>
</organism>
<feature type="compositionally biased region" description="Low complexity" evidence="2">
    <location>
        <begin position="485"/>
        <end position="511"/>
    </location>
</feature>
<feature type="region of interest" description="Disordered" evidence="2">
    <location>
        <begin position="268"/>
        <end position="297"/>
    </location>
</feature>
<dbReference type="RefSeq" id="WP_092564905.1">
    <property type="nucleotide sequence ID" value="NZ_FNQV01000010.1"/>
</dbReference>
<feature type="compositionally biased region" description="Basic and acidic residues" evidence="2">
    <location>
        <begin position="351"/>
        <end position="360"/>
    </location>
</feature>
<feature type="compositionally biased region" description="Low complexity" evidence="2">
    <location>
        <begin position="335"/>
        <end position="344"/>
    </location>
</feature>
<name>A0A1H4BLN0_9ACTO</name>
<dbReference type="GO" id="GO:0004519">
    <property type="term" value="F:endonuclease activity"/>
    <property type="evidence" value="ECO:0007669"/>
    <property type="project" value="UniProtKB-KW"/>
</dbReference>
<dbReference type="SMART" id="SM00507">
    <property type="entry name" value="HNHc"/>
    <property type="match status" value="1"/>
</dbReference>
<protein>
    <submittedName>
        <fullName evidence="4">HNH endonuclease</fullName>
    </submittedName>
</protein>
<feature type="domain" description="HNH nuclease" evidence="3">
    <location>
        <begin position="368"/>
        <end position="420"/>
    </location>
</feature>
<evidence type="ECO:0000259" key="3">
    <source>
        <dbReference type="SMART" id="SM00507"/>
    </source>
</evidence>
<feature type="compositionally biased region" description="Basic residues" evidence="2">
    <location>
        <begin position="470"/>
        <end position="484"/>
    </location>
</feature>
<dbReference type="GO" id="GO:0003676">
    <property type="term" value="F:nucleic acid binding"/>
    <property type="evidence" value="ECO:0007669"/>
    <property type="project" value="InterPro"/>
</dbReference>
<dbReference type="Gene3D" id="1.10.30.50">
    <property type="match status" value="1"/>
</dbReference>
<sequence length="530" mass="57655">MDATTLIEQFTTTSGELSLDLLGLARDILAAGTAAGWHRPDDEAHLRAVRLTERIARATEHTRIRVVADADAAKAAKAERTYLADIIASETKDTPRRATNAVFAARDISQFPLVLAAFADARIGRGHIPHAVKALATVQPFFDDEPFEALTRDLLQRAAITDPQSFKTDCERLMADVDELSKKSQEALAAIKQERSAADRAMILTPRDRNHPEFGTDVAMHLTGADTSILTPVIDRIAESIRRRRLNAGKDPKPLKERRIEALIELARRFGDPKRRTSNPRTPSPSGTTAPSDAFPDSFDELFALEGNLEDAPDFVKEAIAMADDELPSQPAPPAAETNPTTGTRLAVDPRSADAPRPADEPRLAVGEIREHVRKRDGGCVYPGCDIPFVRCIVHHIVPFAAGGTTTLDNLCALCETHHAQVENPPNSRDFSTMRMSDDGVPEFIPPISRDPLQRPVRHARFGTTYGLKPHFKRVKRARPKRVGPRSSPGEGPSAAPSADPSAASSTDSRAGPPSDPARSSGDPPKYVSR</sequence>
<feature type="compositionally biased region" description="Polar residues" evidence="2">
    <location>
        <begin position="279"/>
        <end position="291"/>
    </location>
</feature>
<dbReference type="InterPro" id="IPR002711">
    <property type="entry name" value="HNH"/>
</dbReference>